<keyword evidence="2" id="KW-1185">Reference proteome</keyword>
<reference evidence="1" key="1">
    <citation type="submission" date="2022-11" db="EMBL/GenBank/DDBJ databases">
        <authorList>
            <person name="Kikuchi T."/>
        </authorList>
    </citation>
    <scope>NUCLEOTIDE SEQUENCE</scope>
    <source>
        <strain evidence="1">PS1010</strain>
    </source>
</reference>
<name>A0A9P1IQB5_9PELO</name>
<dbReference type="AlphaFoldDB" id="A0A9P1IQB5"/>
<dbReference type="Proteomes" id="UP001152747">
    <property type="component" value="Unassembled WGS sequence"/>
</dbReference>
<accession>A0A9P1IQB5</accession>
<organism evidence="1 2">
    <name type="scientific">Caenorhabditis angaria</name>
    <dbReference type="NCBI Taxonomy" id="860376"/>
    <lineage>
        <taxon>Eukaryota</taxon>
        <taxon>Metazoa</taxon>
        <taxon>Ecdysozoa</taxon>
        <taxon>Nematoda</taxon>
        <taxon>Chromadorea</taxon>
        <taxon>Rhabditida</taxon>
        <taxon>Rhabditina</taxon>
        <taxon>Rhabditomorpha</taxon>
        <taxon>Rhabditoidea</taxon>
        <taxon>Rhabditidae</taxon>
        <taxon>Peloderinae</taxon>
        <taxon>Caenorhabditis</taxon>
    </lineage>
</organism>
<dbReference type="EMBL" id="CANHGI010000005">
    <property type="protein sequence ID" value="CAI5450078.1"/>
    <property type="molecule type" value="Genomic_DNA"/>
</dbReference>
<comment type="caution">
    <text evidence="1">The sequence shown here is derived from an EMBL/GenBank/DDBJ whole genome shotgun (WGS) entry which is preliminary data.</text>
</comment>
<protein>
    <submittedName>
        <fullName evidence="1">Uncharacterized protein</fullName>
    </submittedName>
</protein>
<sequence>MLEIVKKLKISPKPGIFNGKYWKWLKIKKKWILDAGNREKSGFSMKKCWKWLKIKENWIFDAGNREKTENFTKTRDFQWKMLEMAENG</sequence>
<proteinExistence type="predicted"/>
<gene>
    <name evidence="1" type="ORF">CAMP_LOCUS12715</name>
</gene>
<evidence type="ECO:0000313" key="2">
    <source>
        <dbReference type="Proteomes" id="UP001152747"/>
    </source>
</evidence>
<evidence type="ECO:0000313" key="1">
    <source>
        <dbReference type="EMBL" id="CAI5450078.1"/>
    </source>
</evidence>